<name>A0ABD3QN24_9STRA</name>
<evidence type="ECO:0000313" key="1">
    <source>
        <dbReference type="EMBL" id="KAL3801574.1"/>
    </source>
</evidence>
<gene>
    <name evidence="1" type="ORF">ACHAWO_001379</name>
</gene>
<organism evidence="1 2">
    <name type="scientific">Cyclotella atomus</name>
    <dbReference type="NCBI Taxonomy" id="382360"/>
    <lineage>
        <taxon>Eukaryota</taxon>
        <taxon>Sar</taxon>
        <taxon>Stramenopiles</taxon>
        <taxon>Ochrophyta</taxon>
        <taxon>Bacillariophyta</taxon>
        <taxon>Coscinodiscophyceae</taxon>
        <taxon>Thalassiosirophycidae</taxon>
        <taxon>Stephanodiscales</taxon>
        <taxon>Stephanodiscaceae</taxon>
        <taxon>Cyclotella</taxon>
    </lineage>
</organism>
<evidence type="ECO:0000313" key="2">
    <source>
        <dbReference type="Proteomes" id="UP001530400"/>
    </source>
</evidence>
<comment type="caution">
    <text evidence="1">The sequence shown here is derived from an EMBL/GenBank/DDBJ whole genome shotgun (WGS) entry which is preliminary data.</text>
</comment>
<accession>A0ABD3QN24</accession>
<reference evidence="1 2" key="1">
    <citation type="submission" date="2024-10" db="EMBL/GenBank/DDBJ databases">
        <title>Updated reference genomes for cyclostephanoid diatoms.</title>
        <authorList>
            <person name="Roberts W.R."/>
            <person name="Alverson A.J."/>
        </authorList>
    </citation>
    <scope>NUCLEOTIDE SEQUENCE [LARGE SCALE GENOMIC DNA]</scope>
    <source>
        <strain evidence="1 2">AJA010-31</strain>
    </source>
</reference>
<dbReference type="EMBL" id="JALLPJ020000131">
    <property type="protein sequence ID" value="KAL3801574.1"/>
    <property type="molecule type" value="Genomic_DNA"/>
</dbReference>
<dbReference type="Proteomes" id="UP001530400">
    <property type="component" value="Unassembled WGS sequence"/>
</dbReference>
<proteinExistence type="predicted"/>
<protein>
    <submittedName>
        <fullName evidence="1">Uncharacterized protein</fullName>
    </submittedName>
</protein>
<keyword evidence="2" id="KW-1185">Reference proteome</keyword>
<sequence>MAEVGGYCSIEAIREYLEELEFSDEYLEEFDRVANNILFQAKIAKLAIELDVATEEQIQLYQDHSDVRRAAGEIGARAQRDASENNIRVKLQSWRYNGNLKRNRDGLLDYNGKRLTKDLVWKGLKTGRKYSFVLKEAYPDDYKSIIARAKAIRAERKVKYSLARFQRKWRESRR</sequence>
<dbReference type="AlphaFoldDB" id="A0ABD3QN24"/>